<dbReference type="GO" id="GO:0004713">
    <property type="term" value="F:protein tyrosine kinase activity"/>
    <property type="evidence" value="ECO:0007669"/>
    <property type="project" value="TreeGrafter"/>
</dbReference>
<evidence type="ECO:0000256" key="5">
    <source>
        <dbReference type="ARBA" id="ARBA00022475"/>
    </source>
</evidence>
<keyword evidence="6 12" id="KW-0812">Transmembrane</keyword>
<evidence type="ECO:0000256" key="1">
    <source>
        <dbReference type="ARBA" id="ARBA00004651"/>
    </source>
</evidence>
<evidence type="ECO:0000256" key="2">
    <source>
        <dbReference type="ARBA" id="ARBA00005132"/>
    </source>
</evidence>
<evidence type="ECO:0000256" key="11">
    <source>
        <dbReference type="ARBA" id="ARBA00045736"/>
    </source>
</evidence>
<dbReference type="PANTHER" id="PTHR32309">
    <property type="entry name" value="TYROSINE-PROTEIN KINASE"/>
    <property type="match status" value="1"/>
</dbReference>
<reference evidence="14 15" key="1">
    <citation type="journal article" date="2013" name="Genome Announc.">
        <title>Draft Genome Sequence of Lactobacillus fermentum Strain 3872.</title>
        <authorList>
            <person name="Karlyshev A.V."/>
            <person name="Raju K."/>
            <person name="Abramov V.M."/>
        </authorList>
    </citation>
    <scope>NUCLEOTIDE SEQUENCE [LARGE SCALE GENOMIC DNA]</scope>
    <source>
        <strain evidence="14 15">3872</strain>
    </source>
</reference>
<evidence type="ECO:0000256" key="10">
    <source>
        <dbReference type="ARBA" id="ARBA00023169"/>
    </source>
</evidence>
<evidence type="ECO:0000256" key="8">
    <source>
        <dbReference type="ARBA" id="ARBA00022989"/>
    </source>
</evidence>
<dbReference type="InterPro" id="IPR050445">
    <property type="entry name" value="Bact_polysacc_biosynth/exp"/>
</dbReference>
<comment type="similarity">
    <text evidence="3">Belongs to the CpsC/CapA family.</text>
</comment>
<reference evidence="14 15" key="2">
    <citation type="journal article" name="FEMS Microbiol. Lett.">
        <title>Lactobacillus fermentum 3872 genome sequencing reveals plasmid and chromosomal genes potentially involved in a probiotic activity.</title>
        <authorList>
            <person name="Lehri B."/>
            <person name="Seddon A.M."/>
            <person name="Karlyshev A.V."/>
        </authorList>
    </citation>
    <scope>NUCLEOTIDE SEQUENCE [LARGE SCALE GENOMIC DNA]</scope>
    <source>
        <strain evidence="14 15">3872</strain>
    </source>
</reference>
<dbReference type="Proteomes" id="UP000016629">
    <property type="component" value="Chromosome"/>
</dbReference>
<dbReference type="PANTHER" id="PTHR32309:SF13">
    <property type="entry name" value="FERRIC ENTEROBACTIN TRANSPORT PROTEIN FEPE"/>
    <property type="match status" value="1"/>
</dbReference>
<evidence type="ECO:0000313" key="14">
    <source>
        <dbReference type="EMBL" id="AKM51784.1"/>
    </source>
</evidence>
<evidence type="ECO:0000313" key="15">
    <source>
        <dbReference type="Proteomes" id="UP000016629"/>
    </source>
</evidence>
<sequence>MSKSYSANDVIKIILKNIILIVVLAVIGTAGLGMYAKHKQTTTYTADREIMIGHNLNKVNYKNSQVLADLGMMQTYANLIQDRQVLSEARKELPKKLQKRYSVSDLESAVDAKPRAGEIILDIHAKVGSAKDAALIVNAVTDATKQELPKIKAGIGQIQPLSKAYASDVKSQTSPSAKKYSILGFALGALAGMVIAFVRTTFKHLVK</sequence>
<keyword evidence="9 12" id="KW-0472">Membrane</keyword>
<organism evidence="14 15">
    <name type="scientific">Limosilactobacillus fermentum 3872</name>
    <dbReference type="NCBI Taxonomy" id="1381124"/>
    <lineage>
        <taxon>Bacteria</taxon>
        <taxon>Bacillati</taxon>
        <taxon>Bacillota</taxon>
        <taxon>Bacilli</taxon>
        <taxon>Lactobacillales</taxon>
        <taxon>Lactobacillaceae</taxon>
        <taxon>Limosilactobacillus</taxon>
    </lineage>
</organism>
<comment type="pathway">
    <text evidence="2">Capsule biogenesis; capsule polysaccharide biosynthesis.</text>
</comment>
<evidence type="ECO:0000256" key="7">
    <source>
        <dbReference type="ARBA" id="ARBA00022903"/>
    </source>
</evidence>
<dbReference type="InterPro" id="IPR003856">
    <property type="entry name" value="LPS_length_determ_N"/>
</dbReference>
<comment type="subcellular location">
    <subcellularLocation>
        <location evidence="1">Cell membrane</location>
        <topology evidence="1">Multi-pass membrane protein</topology>
    </subcellularLocation>
</comment>
<comment type="function">
    <text evidence="11">Required for CpsD phosphorylation. Involved in the regulation of capsular polysaccharide biosynthesis. May be part of a complex that directs the coordinated polymerization and export to the cell surface of the capsular polysaccharide.</text>
</comment>
<dbReference type="AlphaFoldDB" id="A0A806TGI4"/>
<dbReference type="EMBL" id="CP011536">
    <property type="protein sequence ID" value="AKM51784.1"/>
    <property type="molecule type" value="Genomic_DNA"/>
</dbReference>
<evidence type="ECO:0000256" key="4">
    <source>
        <dbReference type="ARBA" id="ARBA00020739"/>
    </source>
</evidence>
<keyword evidence="7" id="KW-0972">Capsule biogenesis/degradation</keyword>
<protein>
    <recommendedName>
        <fullName evidence="4">Capsular polysaccharide biosynthesis protein CpsC</fullName>
    </recommendedName>
</protein>
<evidence type="ECO:0000256" key="9">
    <source>
        <dbReference type="ARBA" id="ARBA00023136"/>
    </source>
</evidence>
<feature type="transmembrane region" description="Helical" evidence="12">
    <location>
        <begin position="180"/>
        <end position="198"/>
    </location>
</feature>
<dbReference type="RefSeq" id="WP_021350015.1">
    <property type="nucleotide sequence ID" value="NZ_CP011536.1"/>
</dbReference>
<evidence type="ECO:0000256" key="6">
    <source>
        <dbReference type="ARBA" id="ARBA00022692"/>
    </source>
</evidence>
<dbReference type="Pfam" id="PF02706">
    <property type="entry name" value="Wzz"/>
    <property type="match status" value="1"/>
</dbReference>
<proteinExistence type="inferred from homology"/>
<gene>
    <name evidence="14" type="ORF">N573_008960</name>
</gene>
<evidence type="ECO:0000259" key="13">
    <source>
        <dbReference type="Pfam" id="PF02706"/>
    </source>
</evidence>
<keyword evidence="8 12" id="KW-1133">Transmembrane helix</keyword>
<keyword evidence="5" id="KW-1003">Cell membrane</keyword>
<feature type="transmembrane region" description="Helical" evidence="12">
    <location>
        <begin position="13"/>
        <end position="35"/>
    </location>
</feature>
<evidence type="ECO:0000256" key="12">
    <source>
        <dbReference type="SAM" id="Phobius"/>
    </source>
</evidence>
<keyword evidence="10" id="KW-0270">Exopolysaccharide synthesis</keyword>
<feature type="domain" description="Polysaccharide chain length determinant N-terminal" evidence="13">
    <location>
        <begin position="11"/>
        <end position="93"/>
    </location>
</feature>
<accession>A0A806TGI4</accession>
<evidence type="ECO:0000256" key="3">
    <source>
        <dbReference type="ARBA" id="ARBA00006683"/>
    </source>
</evidence>
<name>A0A806TGI4_LIMFE</name>
<dbReference type="GO" id="GO:0000271">
    <property type="term" value="P:polysaccharide biosynthetic process"/>
    <property type="evidence" value="ECO:0007669"/>
    <property type="project" value="UniProtKB-KW"/>
</dbReference>
<dbReference type="GO" id="GO:0005886">
    <property type="term" value="C:plasma membrane"/>
    <property type="evidence" value="ECO:0007669"/>
    <property type="project" value="UniProtKB-SubCell"/>
</dbReference>